<evidence type="ECO:0000256" key="1">
    <source>
        <dbReference type="ARBA" id="ARBA00001947"/>
    </source>
</evidence>
<feature type="domain" description="Peptidase M48" evidence="8">
    <location>
        <begin position="94"/>
        <end position="285"/>
    </location>
</feature>
<accession>Q3SMP8</accession>
<keyword evidence="10" id="KW-1185">Reference proteome</keyword>
<dbReference type="EMBL" id="CP000116">
    <property type="protein sequence ID" value="AAZ95993.1"/>
    <property type="molecule type" value="Genomic_DNA"/>
</dbReference>
<keyword evidence="2" id="KW-0645">Protease</keyword>
<sequence length="513" mass="55462">MLKAASAAFCIVAASQRLSLRSGRIDEADVTPRGAFRRIAMILAGALALSHCAQNPVSGERDFVLLSEQQEAEMGAQAHRDVLKEYAALDAPELQAYVDAVGQRLAKQSHRPGLTWHFTVIDSPDVNAFALPGGYVYVTRGILAYLNSEAELAGVVGHEIGHVTARHGVRQQSAATAAGLGTVLGSILVPGLDNQAGASLLQTLAQAWTAGYGREHELEADRLGAQYLAKTGYRPEAMIDVIGVLKNQERFAAERAKRDGTKPRTYHGTFDTHPSNDKRLQQVVNEAKRYRVAAPREGRSEYLEKIAGVYFGDSPEQGLVRDNLLVHEKLGLAMQFPPAWHVQNHPDRVAATSPGGDAMIEILAGPRNARPLDTLKKGIRLDPGARYDSGNLGGFPAAFAAGAQQGRPVVVAAVVFKDRQYLIAGMTRDKTAYQKQRGTLRAAINSFRETTGADRARARPYRLKLVTAKHGTTMAEVARQSPLGADGESQLRLMNDLYPGGEPKAGQRLKVVD</sequence>
<proteinExistence type="predicted"/>
<evidence type="ECO:0000256" key="4">
    <source>
        <dbReference type="ARBA" id="ARBA00022801"/>
    </source>
</evidence>
<evidence type="ECO:0000313" key="10">
    <source>
        <dbReference type="Proteomes" id="UP000008291"/>
    </source>
</evidence>
<comment type="cofactor">
    <cofactor evidence="1">
        <name>Zn(2+)</name>
        <dbReference type="ChEBI" id="CHEBI:29105"/>
    </cofactor>
</comment>
<evidence type="ECO:0000256" key="6">
    <source>
        <dbReference type="ARBA" id="ARBA00023049"/>
    </source>
</evidence>
<protein>
    <recommendedName>
        <fullName evidence="8">Peptidase M48 domain-containing protein</fullName>
    </recommendedName>
</protein>
<dbReference type="PANTHER" id="PTHR22726">
    <property type="entry name" value="METALLOENDOPEPTIDASE OMA1"/>
    <property type="match status" value="1"/>
</dbReference>
<evidence type="ECO:0000259" key="8">
    <source>
        <dbReference type="Pfam" id="PF01435"/>
    </source>
</evidence>
<dbReference type="Proteomes" id="UP000008291">
    <property type="component" value="Chromosome"/>
</dbReference>
<gene>
    <name evidence="9" type="ordered locus">Tbd_0040</name>
</gene>
<dbReference type="GO" id="GO:0051603">
    <property type="term" value="P:proteolysis involved in protein catabolic process"/>
    <property type="evidence" value="ECO:0007669"/>
    <property type="project" value="TreeGrafter"/>
</dbReference>
<keyword evidence="3" id="KW-0479">Metal-binding</keyword>
<dbReference type="GO" id="GO:0016020">
    <property type="term" value="C:membrane"/>
    <property type="evidence" value="ECO:0007669"/>
    <property type="project" value="TreeGrafter"/>
</dbReference>
<dbReference type="PANTHER" id="PTHR22726:SF24">
    <property type="entry name" value="M48 FAMILY METALLOPEPTIDASE"/>
    <property type="match status" value="1"/>
</dbReference>
<dbReference type="HOGENOM" id="CLU_029002_5_1_4"/>
<dbReference type="InterPro" id="IPR051156">
    <property type="entry name" value="Mito/Outer_Membr_Metalloprot"/>
</dbReference>
<keyword evidence="6" id="KW-0482">Metalloprotease</keyword>
<name>Q3SMP8_THIDA</name>
<dbReference type="eggNOG" id="COG4784">
    <property type="taxonomic scope" value="Bacteria"/>
</dbReference>
<dbReference type="GO" id="GO:0046872">
    <property type="term" value="F:metal ion binding"/>
    <property type="evidence" value="ECO:0007669"/>
    <property type="project" value="UniProtKB-KW"/>
</dbReference>
<dbReference type="GO" id="GO:0004222">
    <property type="term" value="F:metalloendopeptidase activity"/>
    <property type="evidence" value="ECO:0007669"/>
    <property type="project" value="InterPro"/>
</dbReference>
<reference evidence="9 10" key="1">
    <citation type="journal article" date="2006" name="J. Bacteriol.">
        <title>The genome sequence of the obligately chemolithoautotrophic, facultatively anaerobic bacterium Thiobacillus denitrificans.</title>
        <authorList>
            <person name="Beller H.R."/>
            <person name="Chain P.S."/>
            <person name="Letain T.E."/>
            <person name="Chakicherla A."/>
            <person name="Larimer F.W."/>
            <person name="Richardson P.M."/>
            <person name="Coleman M.A."/>
            <person name="Wood A.P."/>
            <person name="Kelly D.P."/>
        </authorList>
    </citation>
    <scope>NUCLEOTIDE SEQUENCE [LARGE SCALE GENOMIC DNA]</scope>
    <source>
        <strain evidence="9 10">ATCC 25259</strain>
    </source>
</reference>
<evidence type="ECO:0000256" key="3">
    <source>
        <dbReference type="ARBA" id="ARBA00022723"/>
    </source>
</evidence>
<evidence type="ECO:0000256" key="5">
    <source>
        <dbReference type="ARBA" id="ARBA00022833"/>
    </source>
</evidence>
<dbReference type="AlphaFoldDB" id="Q3SMP8"/>
<evidence type="ECO:0000256" key="7">
    <source>
        <dbReference type="SAM" id="MobiDB-lite"/>
    </source>
</evidence>
<organism evidence="9 10">
    <name type="scientific">Thiobacillus denitrificans (strain ATCC 25259 / T1)</name>
    <dbReference type="NCBI Taxonomy" id="292415"/>
    <lineage>
        <taxon>Bacteria</taxon>
        <taxon>Pseudomonadati</taxon>
        <taxon>Pseudomonadota</taxon>
        <taxon>Betaproteobacteria</taxon>
        <taxon>Nitrosomonadales</taxon>
        <taxon>Thiobacillaceae</taxon>
        <taxon>Thiobacillus</taxon>
    </lineage>
</organism>
<dbReference type="CDD" id="cd07333">
    <property type="entry name" value="M48C_bepA_like"/>
    <property type="match status" value="1"/>
</dbReference>
<dbReference type="KEGG" id="tbd:Tbd_0040"/>
<evidence type="ECO:0000256" key="2">
    <source>
        <dbReference type="ARBA" id="ARBA00022670"/>
    </source>
</evidence>
<keyword evidence="5" id="KW-0862">Zinc</keyword>
<keyword evidence="4" id="KW-0378">Hydrolase</keyword>
<dbReference type="Pfam" id="PF01435">
    <property type="entry name" value="Peptidase_M48"/>
    <property type="match status" value="1"/>
</dbReference>
<dbReference type="Gene3D" id="3.30.2010.10">
    <property type="entry name" value="Metalloproteases ('zincins'), catalytic domain"/>
    <property type="match status" value="1"/>
</dbReference>
<evidence type="ECO:0000313" key="9">
    <source>
        <dbReference type="EMBL" id="AAZ95993.1"/>
    </source>
</evidence>
<feature type="region of interest" description="Disordered" evidence="7">
    <location>
        <begin position="255"/>
        <end position="274"/>
    </location>
</feature>
<dbReference type="STRING" id="292415.Tbd_0040"/>
<dbReference type="InterPro" id="IPR001915">
    <property type="entry name" value="Peptidase_M48"/>
</dbReference>